<organism evidence="1 2">
    <name type="scientific">Leptospira bouyouniensis</name>
    <dbReference type="NCBI Taxonomy" id="2484911"/>
    <lineage>
        <taxon>Bacteria</taxon>
        <taxon>Pseudomonadati</taxon>
        <taxon>Spirochaetota</taxon>
        <taxon>Spirochaetia</taxon>
        <taxon>Leptospirales</taxon>
        <taxon>Leptospiraceae</taxon>
        <taxon>Leptospira</taxon>
    </lineage>
</organism>
<comment type="caution">
    <text evidence="1">The sequence shown here is derived from an EMBL/GenBank/DDBJ whole genome shotgun (WGS) entry which is preliminary data.</text>
</comment>
<dbReference type="SUPFAM" id="SSF53448">
    <property type="entry name" value="Nucleotide-diphospho-sugar transferases"/>
    <property type="match status" value="1"/>
</dbReference>
<dbReference type="InterPro" id="IPR029044">
    <property type="entry name" value="Nucleotide-diphossugar_trans"/>
</dbReference>
<evidence type="ECO:0008006" key="3">
    <source>
        <dbReference type="Google" id="ProtNLM"/>
    </source>
</evidence>
<sequence>MKLPVLLIAFNRPHLTSVVLDSIMSYEPSVLYIAVDGPRHEMDNIAINEFKEILSKRNFNFKLVTLFRKENLGCRLAVSRAIDWFFEHEDMGIILEDDCLPNKSFYRFMELMLIKYNKNENIGIISGNNFFYNKVQLPYSYYSTVYTHIWGWGTWKRAWLGYQSSGISEERIEEIVNSKFPNKVERCFWIENVKLANSGKLDTWDLQWGFFNWEKNRINIMPCKNLVKNIGFGFDATHTKVENSKLNQIETNELDFPLIDPPNLIPNPLLEYYTRRIFVKISFLERIKNYILSKMEKII</sequence>
<name>A0ABY2L3Q5_9LEPT</name>
<dbReference type="EMBL" id="RQFD01000015">
    <property type="protein sequence ID" value="TGK48560.1"/>
    <property type="molecule type" value="Genomic_DNA"/>
</dbReference>
<evidence type="ECO:0000313" key="2">
    <source>
        <dbReference type="Proteomes" id="UP000297617"/>
    </source>
</evidence>
<dbReference type="Gene3D" id="3.90.550.10">
    <property type="entry name" value="Spore Coat Polysaccharide Biosynthesis Protein SpsA, Chain A"/>
    <property type="match status" value="1"/>
</dbReference>
<reference evidence="2" key="1">
    <citation type="journal article" date="2019" name="PLoS Negl. Trop. Dis.">
        <title>Revisiting the worldwide diversity of Leptospira species in the environment.</title>
        <authorList>
            <person name="Vincent A.T."/>
            <person name="Schiettekatte O."/>
            <person name="Bourhy P."/>
            <person name="Veyrier F.J."/>
            <person name="Picardeau M."/>
        </authorList>
    </citation>
    <scope>NUCLEOTIDE SEQUENCE [LARGE SCALE GENOMIC DNA]</scope>
    <source>
        <strain evidence="2">201800295</strain>
    </source>
</reference>
<evidence type="ECO:0000313" key="1">
    <source>
        <dbReference type="EMBL" id="TGK48560.1"/>
    </source>
</evidence>
<gene>
    <name evidence="1" type="ORF">EHQ10_12685</name>
</gene>
<dbReference type="Proteomes" id="UP000297617">
    <property type="component" value="Unassembled WGS sequence"/>
</dbReference>
<dbReference type="RefSeq" id="WP_135754273.1">
    <property type="nucleotide sequence ID" value="NZ_RQFD01000015.1"/>
</dbReference>
<proteinExistence type="predicted"/>
<accession>A0ABY2L3Q5</accession>
<keyword evidence="2" id="KW-1185">Reference proteome</keyword>
<protein>
    <recommendedName>
        <fullName evidence="3">Glycosyltransferase family 2 protein</fullName>
    </recommendedName>
</protein>